<comment type="pathway">
    <text evidence="2">Protein modification; protein glycosylation.</text>
</comment>
<evidence type="ECO:0000256" key="6">
    <source>
        <dbReference type="ARBA" id="ARBA00022676"/>
    </source>
</evidence>
<evidence type="ECO:0000256" key="4">
    <source>
        <dbReference type="ARBA" id="ARBA00011967"/>
    </source>
</evidence>
<organism evidence="17 18">
    <name type="scientific">Lophiostoma macrostomum CBS 122681</name>
    <dbReference type="NCBI Taxonomy" id="1314788"/>
    <lineage>
        <taxon>Eukaryota</taxon>
        <taxon>Fungi</taxon>
        <taxon>Dikarya</taxon>
        <taxon>Ascomycota</taxon>
        <taxon>Pezizomycotina</taxon>
        <taxon>Dothideomycetes</taxon>
        <taxon>Pleosporomycetidae</taxon>
        <taxon>Pleosporales</taxon>
        <taxon>Lophiostomataceae</taxon>
        <taxon>Lophiostoma</taxon>
    </lineage>
</organism>
<keyword evidence="9" id="KW-0256">Endoplasmic reticulum</keyword>
<feature type="transmembrane region" description="Helical" evidence="15">
    <location>
        <begin position="310"/>
        <end position="332"/>
    </location>
</feature>
<evidence type="ECO:0000256" key="9">
    <source>
        <dbReference type="ARBA" id="ARBA00022824"/>
    </source>
</evidence>
<dbReference type="InterPro" id="IPR016900">
    <property type="entry name" value="Alg10"/>
</dbReference>
<dbReference type="GO" id="GO:0106073">
    <property type="term" value="F:dolichyl pyrophosphate Glc2Man9GlcNAc2 alpha-1,2-glucosyltransferase activity"/>
    <property type="evidence" value="ECO:0007669"/>
    <property type="project" value="UniProtKB-EC"/>
</dbReference>
<dbReference type="OrthoDB" id="4769at2759"/>
<comment type="function">
    <text evidence="13">Dol-P-Glc:Glc(2)Man(9)GlcNAc(2)-PP-Dol alpha-1,2-glucosyltransferase that operates in the biosynthetic pathway of dolichol-linked oligosaccharides, the glycan precursors employed in protein asparagine (N)-glycosylation. The assembly of dolichol-linked oligosaccharides begins on the cytosolic side of the endoplasmic reticulum membrane and finishes in its lumen. The sequential addition of sugars to dolichol pyrophosphate produces dolichol-linked oligosaccharides containing fourteen sugars, including two GlcNAcs, nine mannoses and three glucoses. Once assembled, the oligosaccharide is transferred from the lipid to nascent proteins by oligosaccharyltransferases. In the lumen of the endoplasmic reticulum, adds the third and last glucose residue from dolichyl phosphate glucose (Dol-P-Glc) onto the lipid-linked oligosaccharide intermediate Glc(2)Man(9)GlcNAc(2)-PP-Dol to produce Glc(3)Man(9)GlcNAc(2)-PP-Dol.</text>
</comment>
<evidence type="ECO:0000256" key="14">
    <source>
        <dbReference type="ARBA" id="ARBA00048064"/>
    </source>
</evidence>
<gene>
    <name evidence="17" type="ORF">K491DRAFT_602966</name>
</gene>
<dbReference type="PANTHER" id="PTHR12989:SF10">
    <property type="entry name" value="DOL-P-GLC:GLC(2)MAN(9)GLCNAC(2)-PP-DOL ALPHA-1,2-GLUCOSYLTRANSFERASE-RELATED"/>
    <property type="match status" value="1"/>
</dbReference>
<keyword evidence="8 15" id="KW-0812">Transmembrane</keyword>
<feature type="signal peptide" evidence="16">
    <location>
        <begin position="1"/>
        <end position="23"/>
    </location>
</feature>
<comment type="subcellular location">
    <subcellularLocation>
        <location evidence="1">Endoplasmic reticulum membrane</location>
        <topology evidence="1">Multi-pass membrane protein</topology>
    </subcellularLocation>
</comment>
<keyword evidence="6" id="KW-0328">Glycosyltransferase</keyword>
<feature type="transmembrane region" description="Helical" evidence="15">
    <location>
        <begin position="178"/>
        <end position="202"/>
    </location>
</feature>
<evidence type="ECO:0000313" key="17">
    <source>
        <dbReference type="EMBL" id="KAF2653361.1"/>
    </source>
</evidence>
<dbReference type="AlphaFoldDB" id="A0A6A6T2J6"/>
<feature type="transmembrane region" description="Helical" evidence="15">
    <location>
        <begin position="137"/>
        <end position="158"/>
    </location>
</feature>
<keyword evidence="7 17" id="KW-0808">Transferase</keyword>
<reference evidence="17" key="1">
    <citation type="journal article" date="2020" name="Stud. Mycol.">
        <title>101 Dothideomycetes genomes: a test case for predicting lifestyles and emergence of pathogens.</title>
        <authorList>
            <person name="Haridas S."/>
            <person name="Albert R."/>
            <person name="Binder M."/>
            <person name="Bloem J."/>
            <person name="Labutti K."/>
            <person name="Salamov A."/>
            <person name="Andreopoulos B."/>
            <person name="Baker S."/>
            <person name="Barry K."/>
            <person name="Bills G."/>
            <person name="Bluhm B."/>
            <person name="Cannon C."/>
            <person name="Castanera R."/>
            <person name="Culley D."/>
            <person name="Daum C."/>
            <person name="Ezra D."/>
            <person name="Gonzalez J."/>
            <person name="Henrissat B."/>
            <person name="Kuo A."/>
            <person name="Liang C."/>
            <person name="Lipzen A."/>
            <person name="Lutzoni F."/>
            <person name="Magnuson J."/>
            <person name="Mondo S."/>
            <person name="Nolan M."/>
            <person name="Ohm R."/>
            <person name="Pangilinan J."/>
            <person name="Park H.-J."/>
            <person name="Ramirez L."/>
            <person name="Alfaro M."/>
            <person name="Sun H."/>
            <person name="Tritt A."/>
            <person name="Yoshinaga Y."/>
            <person name="Zwiers L.-H."/>
            <person name="Turgeon B."/>
            <person name="Goodwin S."/>
            <person name="Spatafora J."/>
            <person name="Crous P."/>
            <person name="Grigoriev I."/>
        </authorList>
    </citation>
    <scope>NUCLEOTIDE SEQUENCE</scope>
    <source>
        <strain evidence="17">CBS 122681</strain>
    </source>
</reference>
<evidence type="ECO:0000256" key="12">
    <source>
        <dbReference type="ARBA" id="ARBA00032069"/>
    </source>
</evidence>
<keyword evidence="10 15" id="KW-1133">Transmembrane helix</keyword>
<dbReference type="EC" id="2.4.1.256" evidence="4"/>
<proteinExistence type="inferred from homology"/>
<evidence type="ECO:0000256" key="16">
    <source>
        <dbReference type="SAM" id="SignalP"/>
    </source>
</evidence>
<evidence type="ECO:0000256" key="10">
    <source>
        <dbReference type="ARBA" id="ARBA00022989"/>
    </source>
</evidence>
<comment type="catalytic activity">
    <reaction evidence="14">
        <text>an alpha-D-Glc-(1-&gt;3)-alpha-D-Glc-(1-&gt;3)-alpha-D-Man-(1-&gt;2)-alpha-D-Man-(1-&gt;2)-alpha-D-Man-(1-&gt;3)-[alpha-D-Man-(1-&gt;2)-alpha-D-Man-(1-&gt;3)-[alpha-D-Man-(1-&gt;2)-alpha-D-Man-(1-&gt;6)]-alpha-D-Man-(1-&gt;6)]-beta-D-Man-(1-&gt;4)-beta-D-GlcNAc-(1-&gt;4)-alpha-D-GlcNAc-diphospho-di-trans,poly-cis-dolichol + a di-trans,poly-cis-dolichyl beta-D-glucosyl phosphate = a alpha-D-Glc-(1-&gt;2)-alpha-D-Glc-(1-&gt;3)-alpha-D-Glc-(1-&gt;3)-alpha-D-Man-(1-&gt;2)-alpha-D-Man-(1-&gt;2)-alpha-D-Man-(1-&gt;3)-[alpha-D-Man-(1-&gt;2)-alpha-D-Man-(1-&gt;3)-[alpha-D-Man-(1-&gt;2)-alpha-D-Man-(1-&gt;6)]-alpha-D-Man-(1-&gt;6)]-beta-D-Man-(1-&gt;4)-beta-D-GlcNAc-(1-&gt;4)-alpha-D-GlcNAc-diphospho-di-trans,poly-cis-dolichol + a di-trans,poly-cis-dolichyl phosphate + H(+)</text>
        <dbReference type="Rhea" id="RHEA:29543"/>
        <dbReference type="Rhea" id="RHEA-COMP:19498"/>
        <dbReference type="Rhea" id="RHEA-COMP:19502"/>
        <dbReference type="Rhea" id="RHEA-COMP:19512"/>
        <dbReference type="Rhea" id="RHEA-COMP:19522"/>
        <dbReference type="ChEBI" id="CHEBI:15378"/>
        <dbReference type="ChEBI" id="CHEBI:57525"/>
        <dbReference type="ChEBI" id="CHEBI:57683"/>
        <dbReference type="ChEBI" id="CHEBI:132522"/>
        <dbReference type="ChEBI" id="CHEBI:132523"/>
        <dbReference type="EC" id="2.4.1.256"/>
    </reaction>
    <physiologicalReaction direction="left-to-right" evidence="14">
        <dbReference type="Rhea" id="RHEA:29544"/>
    </physiologicalReaction>
</comment>
<dbReference type="Pfam" id="PF04922">
    <property type="entry name" value="DIE2_ALG10"/>
    <property type="match status" value="1"/>
</dbReference>
<dbReference type="PIRSF" id="PIRSF028810">
    <property type="entry name" value="Alpha1_2_glucosyltferase_Alg10"/>
    <property type="match status" value="1"/>
</dbReference>
<feature type="chain" id="PRO_5025574508" description="Dol-P-Glc:Glc(2)Man(9)GlcNAc(2)-PP-Dol alpha-1,2-glucosyltransferase" evidence="16">
    <location>
        <begin position="24"/>
        <end position="546"/>
    </location>
</feature>
<evidence type="ECO:0000256" key="2">
    <source>
        <dbReference type="ARBA" id="ARBA00004922"/>
    </source>
</evidence>
<keyword evidence="16" id="KW-0732">Signal</keyword>
<dbReference type="UniPathway" id="UPA00378"/>
<sequence>MSSLVQKWALPVSVVVMASAALAWYKQVSEHVPDPYLDEVFHVPQAQRYCVSDYTWDSKITTPPGLYLASLISRPLLGCDTSSLRLLNVVAICLICVLSFDILRTLRQQSSGRALDQGKQALIDAHSAFNIGLFPPLFFFSGIYYTDVMSTFAVLLSYRVFLRRSADTWNIRNEILSVLVGIFALSFRQTNIFWVAVFPAALATVHALKDLNPSSETSLVGPQAIIKESWSRGIVFDPLVHDATLQDYILLGLTTGLAALKQPLLVLRTIMPYLILLGLFGGFVAWNGGVVLGDKSNHVATIHTPQMLYVWPYVAFFSLPLVLRVFLCPVAGRLPNGRMKSILTRYLTGSSEIPRPNISSAIVFMIASLAAIHTNTIIHPFTLADNRHYVFYVFRIIRLYPTVKYLAVPIYYICAWSAIQTLGSQVKNEATRASVSGDNVVVASFPKRHASFIIVWLGATTLSTVSAPLVEPRYLIIPWIFWRLHVPTITASSSPSSTSPIESAYDMRLVLETVWHRAIHAITGYMFLHRGFAWANEPGNIQRFLW</sequence>
<evidence type="ECO:0000256" key="13">
    <source>
        <dbReference type="ARBA" id="ARBA00044727"/>
    </source>
</evidence>
<dbReference type="EMBL" id="MU004382">
    <property type="protein sequence ID" value="KAF2653361.1"/>
    <property type="molecule type" value="Genomic_DNA"/>
</dbReference>
<evidence type="ECO:0000256" key="5">
    <source>
        <dbReference type="ARBA" id="ARBA00018512"/>
    </source>
</evidence>
<keyword evidence="18" id="KW-1185">Reference proteome</keyword>
<evidence type="ECO:0000313" key="18">
    <source>
        <dbReference type="Proteomes" id="UP000799324"/>
    </source>
</evidence>
<dbReference type="GO" id="GO:0005789">
    <property type="term" value="C:endoplasmic reticulum membrane"/>
    <property type="evidence" value="ECO:0007669"/>
    <property type="project" value="UniProtKB-SubCell"/>
</dbReference>
<evidence type="ECO:0000256" key="3">
    <source>
        <dbReference type="ARBA" id="ARBA00010600"/>
    </source>
</evidence>
<evidence type="ECO:0000256" key="11">
    <source>
        <dbReference type="ARBA" id="ARBA00023136"/>
    </source>
</evidence>
<dbReference type="GO" id="GO:0006488">
    <property type="term" value="P:dolichol-linked oligosaccharide biosynthetic process"/>
    <property type="evidence" value="ECO:0007669"/>
    <property type="project" value="InterPro"/>
</dbReference>
<evidence type="ECO:0000256" key="7">
    <source>
        <dbReference type="ARBA" id="ARBA00022679"/>
    </source>
</evidence>
<evidence type="ECO:0000256" key="1">
    <source>
        <dbReference type="ARBA" id="ARBA00004477"/>
    </source>
</evidence>
<feature type="transmembrane region" description="Helical" evidence="15">
    <location>
        <begin position="270"/>
        <end position="290"/>
    </location>
</feature>
<evidence type="ECO:0000256" key="15">
    <source>
        <dbReference type="SAM" id="Phobius"/>
    </source>
</evidence>
<comment type="similarity">
    <text evidence="3">Belongs to the ALG10 glucosyltransferase family.</text>
</comment>
<protein>
    <recommendedName>
        <fullName evidence="5">Dol-P-Glc:Glc(2)Man(9)GlcNAc(2)-PP-Dol alpha-1,2-glucosyltransferase</fullName>
        <ecNumber evidence="4">2.4.1.256</ecNumber>
    </recommendedName>
    <alternativeName>
        <fullName evidence="12">Asparagine-linked glycosylation protein 10</fullName>
    </alternativeName>
</protein>
<feature type="transmembrane region" description="Helical" evidence="15">
    <location>
        <begin position="84"/>
        <end position="103"/>
    </location>
</feature>
<name>A0A6A6T2J6_9PLEO</name>
<dbReference type="PANTHER" id="PTHR12989">
    <property type="entry name" value="ALPHA-1,2-GLUCOSYLTRANSFERASE ALG10"/>
    <property type="match status" value="1"/>
</dbReference>
<evidence type="ECO:0000256" key="8">
    <source>
        <dbReference type="ARBA" id="ARBA00022692"/>
    </source>
</evidence>
<accession>A0A6A6T2J6</accession>
<feature type="transmembrane region" description="Helical" evidence="15">
    <location>
        <begin position="353"/>
        <end position="372"/>
    </location>
</feature>
<dbReference type="Proteomes" id="UP000799324">
    <property type="component" value="Unassembled WGS sequence"/>
</dbReference>
<keyword evidence="11 15" id="KW-0472">Membrane</keyword>